<comment type="caution">
    <text evidence="7">The sequence shown here is derived from an EMBL/GenBank/DDBJ whole genome shotgun (WGS) entry which is preliminary data.</text>
</comment>
<dbReference type="NCBIfam" id="NF002231">
    <property type="entry name" value="PRK01130.1"/>
    <property type="match status" value="1"/>
</dbReference>
<dbReference type="PANTHER" id="PTHR36204:SF1">
    <property type="entry name" value="N-ACETYLMANNOSAMINE-6-PHOSPHATE 2-EPIMERASE-RELATED"/>
    <property type="match status" value="1"/>
</dbReference>
<dbReference type="Gene3D" id="3.20.20.70">
    <property type="entry name" value="Aldolase class I"/>
    <property type="match status" value="1"/>
</dbReference>
<evidence type="ECO:0000256" key="2">
    <source>
        <dbReference type="ARBA" id="ARBA00002147"/>
    </source>
</evidence>
<accession>A0A9D1J7H9</accession>
<dbReference type="CDD" id="cd04729">
    <property type="entry name" value="NanE"/>
    <property type="match status" value="1"/>
</dbReference>
<protein>
    <recommendedName>
        <fullName evidence="6">Putative N-acetylmannosamine-6-phosphate 2-epimerase</fullName>
        <ecNumber evidence="6">5.1.3.9</ecNumber>
    </recommendedName>
    <alternativeName>
        <fullName evidence="6">ManNAc-6-P epimerase</fullName>
    </alternativeName>
</protein>
<dbReference type="HAMAP" id="MF_01235">
    <property type="entry name" value="ManNAc6P_epimer"/>
    <property type="match status" value="1"/>
</dbReference>
<dbReference type="GO" id="GO:0005975">
    <property type="term" value="P:carbohydrate metabolic process"/>
    <property type="evidence" value="ECO:0007669"/>
    <property type="project" value="UniProtKB-UniRule"/>
</dbReference>
<dbReference type="SUPFAM" id="SSF51366">
    <property type="entry name" value="Ribulose-phoshate binding barrel"/>
    <property type="match status" value="1"/>
</dbReference>
<reference evidence="7" key="2">
    <citation type="journal article" date="2021" name="PeerJ">
        <title>Extensive microbial diversity within the chicken gut microbiome revealed by metagenomics and culture.</title>
        <authorList>
            <person name="Gilroy R."/>
            <person name="Ravi A."/>
            <person name="Getino M."/>
            <person name="Pursley I."/>
            <person name="Horton D.L."/>
            <person name="Alikhan N.F."/>
            <person name="Baker D."/>
            <person name="Gharbi K."/>
            <person name="Hall N."/>
            <person name="Watson M."/>
            <person name="Adriaenssens E.M."/>
            <person name="Foster-Nyarko E."/>
            <person name="Jarju S."/>
            <person name="Secka A."/>
            <person name="Antonio M."/>
            <person name="Oren A."/>
            <person name="Chaudhuri R.R."/>
            <person name="La Ragione R."/>
            <person name="Hildebrand F."/>
            <person name="Pallen M.J."/>
        </authorList>
    </citation>
    <scope>NUCLEOTIDE SEQUENCE</scope>
    <source>
        <strain evidence="7">CHK121-14286</strain>
    </source>
</reference>
<dbReference type="EMBL" id="DVHL01000007">
    <property type="protein sequence ID" value="HIR65390.1"/>
    <property type="molecule type" value="Genomic_DNA"/>
</dbReference>
<keyword evidence="5 6" id="KW-0119">Carbohydrate metabolism</keyword>
<gene>
    <name evidence="6" type="primary">nanE</name>
    <name evidence="7" type="ORF">IAC95_00650</name>
</gene>
<dbReference type="PANTHER" id="PTHR36204">
    <property type="entry name" value="N-ACETYLMANNOSAMINE-6-PHOSPHATE 2-EPIMERASE-RELATED"/>
    <property type="match status" value="1"/>
</dbReference>
<dbReference type="EC" id="5.1.3.9" evidence="6"/>
<sequence length="224" mass="24730">MSVLKRGLIVSCQAVEGEPLYGYGIMHLFAKAAKEGGACGIRALCDDVESIKKEVSLPIIGLVKKCYPDSEIYITPTKADVDRLLKVPCDVICMDATLRLRPNGERLEELYRYARQNCGNRELMADVATVEDAINAEKLGFDYVSTTMRGYTAETKNALLPDFDFMRECKKCLSKAKLIAEGGIFESGHMKIISQINPYSVVVGSAITRPKVITQRLNGALKLQ</sequence>
<dbReference type="AlphaFoldDB" id="A0A9D1J7H9"/>
<evidence type="ECO:0000256" key="5">
    <source>
        <dbReference type="ARBA" id="ARBA00023277"/>
    </source>
</evidence>
<name>A0A9D1J7H9_9BACT</name>
<evidence type="ECO:0000313" key="7">
    <source>
        <dbReference type="EMBL" id="HIR65390.1"/>
    </source>
</evidence>
<comment type="function">
    <text evidence="2 6">Converts N-acetylmannosamine-6-phosphate (ManNAc-6-P) to N-acetylglucosamine-6-phosphate (GlcNAc-6-P).</text>
</comment>
<dbReference type="GO" id="GO:0019262">
    <property type="term" value="P:N-acetylneuraminate catabolic process"/>
    <property type="evidence" value="ECO:0007669"/>
    <property type="project" value="UniProtKB-UniRule"/>
</dbReference>
<proteinExistence type="inferred from homology"/>
<keyword evidence="4 6" id="KW-0413">Isomerase</keyword>
<comment type="similarity">
    <text evidence="6">Belongs to the NanE family.</text>
</comment>
<evidence type="ECO:0000256" key="4">
    <source>
        <dbReference type="ARBA" id="ARBA00023235"/>
    </source>
</evidence>
<evidence type="ECO:0000256" key="3">
    <source>
        <dbReference type="ARBA" id="ARBA00005081"/>
    </source>
</evidence>
<evidence type="ECO:0000256" key="1">
    <source>
        <dbReference type="ARBA" id="ARBA00000056"/>
    </source>
</evidence>
<dbReference type="InterPro" id="IPR011060">
    <property type="entry name" value="RibuloseP-bd_barrel"/>
</dbReference>
<dbReference type="Proteomes" id="UP000824200">
    <property type="component" value="Unassembled WGS sequence"/>
</dbReference>
<dbReference type="InterPro" id="IPR007260">
    <property type="entry name" value="NanE"/>
</dbReference>
<dbReference type="GO" id="GO:0047465">
    <property type="term" value="F:N-acylglucosamine-6-phosphate 2-epimerase activity"/>
    <property type="evidence" value="ECO:0007669"/>
    <property type="project" value="UniProtKB-EC"/>
</dbReference>
<comment type="catalytic activity">
    <reaction evidence="1 6">
        <text>an N-acyl-D-glucosamine 6-phosphate = an N-acyl-D-mannosamine 6-phosphate</text>
        <dbReference type="Rhea" id="RHEA:23932"/>
        <dbReference type="ChEBI" id="CHEBI:57599"/>
        <dbReference type="ChEBI" id="CHEBI:57666"/>
        <dbReference type="EC" id="5.1.3.9"/>
    </reaction>
</comment>
<dbReference type="InterPro" id="IPR013785">
    <property type="entry name" value="Aldolase_TIM"/>
</dbReference>
<dbReference type="GO" id="GO:0005829">
    <property type="term" value="C:cytosol"/>
    <property type="evidence" value="ECO:0007669"/>
    <property type="project" value="TreeGrafter"/>
</dbReference>
<evidence type="ECO:0000313" key="8">
    <source>
        <dbReference type="Proteomes" id="UP000824200"/>
    </source>
</evidence>
<reference evidence="7" key="1">
    <citation type="submission" date="2020-10" db="EMBL/GenBank/DDBJ databases">
        <authorList>
            <person name="Gilroy R."/>
        </authorList>
    </citation>
    <scope>NUCLEOTIDE SEQUENCE</scope>
    <source>
        <strain evidence="7">CHK121-14286</strain>
    </source>
</reference>
<evidence type="ECO:0000256" key="6">
    <source>
        <dbReference type="HAMAP-Rule" id="MF_01235"/>
    </source>
</evidence>
<organism evidence="7 8">
    <name type="scientific">Candidatus Fimimonas gallinarum</name>
    <dbReference type="NCBI Taxonomy" id="2840821"/>
    <lineage>
        <taxon>Bacteria</taxon>
        <taxon>Pseudomonadati</taxon>
        <taxon>Myxococcota</taxon>
        <taxon>Myxococcia</taxon>
        <taxon>Myxococcales</taxon>
        <taxon>Cystobacterineae</taxon>
        <taxon>Myxococcaceae</taxon>
        <taxon>Myxococcaceae incertae sedis</taxon>
        <taxon>Candidatus Fimimonas</taxon>
    </lineage>
</organism>
<dbReference type="Pfam" id="PF04131">
    <property type="entry name" value="NanE"/>
    <property type="match status" value="1"/>
</dbReference>
<comment type="pathway">
    <text evidence="3 6">Amino-sugar metabolism; N-acetylneuraminate degradation; D-fructose 6-phosphate from N-acetylneuraminate: step 3/5.</text>
</comment>
<dbReference type="GO" id="GO:0006053">
    <property type="term" value="P:N-acetylmannosamine catabolic process"/>
    <property type="evidence" value="ECO:0007669"/>
    <property type="project" value="TreeGrafter"/>
</dbReference>